<keyword evidence="3" id="KW-0547">Nucleotide-binding</keyword>
<dbReference type="GO" id="GO:0016887">
    <property type="term" value="F:ATP hydrolysis activity"/>
    <property type="evidence" value="ECO:0007669"/>
    <property type="project" value="InterPro"/>
</dbReference>
<dbReference type="InterPro" id="IPR015860">
    <property type="entry name" value="ABC_transpr_TagH-like"/>
</dbReference>
<gene>
    <name evidence="6" type="ORF">HGG74_12600</name>
</gene>
<name>A0A7X6HFQ6_9MICC</name>
<dbReference type="PROSITE" id="PS50893">
    <property type="entry name" value="ABC_TRANSPORTER_2"/>
    <property type="match status" value="1"/>
</dbReference>
<evidence type="ECO:0000313" key="7">
    <source>
        <dbReference type="Proteomes" id="UP000544090"/>
    </source>
</evidence>
<protein>
    <submittedName>
        <fullName evidence="6">ABC transporter ATP-binding protein</fullName>
    </submittedName>
</protein>
<dbReference type="Gene3D" id="3.40.50.300">
    <property type="entry name" value="P-loop containing nucleotide triphosphate hydrolases"/>
    <property type="match status" value="1"/>
</dbReference>
<dbReference type="GO" id="GO:0140359">
    <property type="term" value="F:ABC-type transporter activity"/>
    <property type="evidence" value="ECO:0007669"/>
    <property type="project" value="InterPro"/>
</dbReference>
<dbReference type="PANTHER" id="PTHR46743">
    <property type="entry name" value="TEICHOIC ACIDS EXPORT ATP-BINDING PROTEIN TAGH"/>
    <property type="match status" value="1"/>
</dbReference>
<feature type="domain" description="ABC transporter" evidence="5">
    <location>
        <begin position="24"/>
        <end position="268"/>
    </location>
</feature>
<evidence type="ECO:0000256" key="3">
    <source>
        <dbReference type="ARBA" id="ARBA00022741"/>
    </source>
</evidence>
<dbReference type="InterPro" id="IPR050683">
    <property type="entry name" value="Bact_Polysacc_Export_ATP-bd"/>
</dbReference>
<dbReference type="SMART" id="SM00382">
    <property type="entry name" value="AAA"/>
    <property type="match status" value="1"/>
</dbReference>
<dbReference type="GO" id="GO:0016020">
    <property type="term" value="C:membrane"/>
    <property type="evidence" value="ECO:0007669"/>
    <property type="project" value="InterPro"/>
</dbReference>
<evidence type="ECO:0000256" key="2">
    <source>
        <dbReference type="ARBA" id="ARBA00022448"/>
    </source>
</evidence>
<keyword evidence="4 6" id="KW-0067">ATP-binding</keyword>
<organism evidence="6 7">
    <name type="scientific">Arthrobacter mobilis</name>
    <dbReference type="NCBI Taxonomy" id="2724944"/>
    <lineage>
        <taxon>Bacteria</taxon>
        <taxon>Bacillati</taxon>
        <taxon>Actinomycetota</taxon>
        <taxon>Actinomycetes</taxon>
        <taxon>Micrococcales</taxon>
        <taxon>Micrococcaceae</taxon>
        <taxon>Arthrobacter</taxon>
    </lineage>
</organism>
<dbReference type="PANTHER" id="PTHR46743:SF2">
    <property type="entry name" value="TEICHOIC ACIDS EXPORT ATP-BINDING PROTEIN TAGH"/>
    <property type="match status" value="1"/>
</dbReference>
<dbReference type="CDD" id="cd03220">
    <property type="entry name" value="ABC_KpsT_Wzt"/>
    <property type="match status" value="1"/>
</dbReference>
<dbReference type="InterPro" id="IPR027417">
    <property type="entry name" value="P-loop_NTPase"/>
</dbReference>
<evidence type="ECO:0000256" key="4">
    <source>
        <dbReference type="ARBA" id="ARBA00022840"/>
    </source>
</evidence>
<dbReference type="RefSeq" id="WP_168486815.1">
    <property type="nucleotide sequence ID" value="NZ_JAAZSQ010000011.1"/>
</dbReference>
<evidence type="ECO:0000259" key="5">
    <source>
        <dbReference type="PROSITE" id="PS50893"/>
    </source>
</evidence>
<dbReference type="SUPFAM" id="SSF52540">
    <property type="entry name" value="P-loop containing nucleoside triphosphate hydrolases"/>
    <property type="match status" value="1"/>
</dbReference>
<keyword evidence="2" id="KW-0813">Transport</keyword>
<dbReference type="EMBL" id="JAAZSQ010000011">
    <property type="protein sequence ID" value="NKX55364.1"/>
    <property type="molecule type" value="Genomic_DNA"/>
</dbReference>
<accession>A0A7X6HFQ6</accession>
<dbReference type="InterPro" id="IPR003439">
    <property type="entry name" value="ABC_transporter-like_ATP-bd"/>
</dbReference>
<evidence type="ECO:0000256" key="1">
    <source>
        <dbReference type="ARBA" id="ARBA00005417"/>
    </source>
</evidence>
<dbReference type="GO" id="GO:0005524">
    <property type="term" value="F:ATP binding"/>
    <property type="evidence" value="ECO:0007669"/>
    <property type="project" value="UniProtKB-KW"/>
</dbReference>
<proteinExistence type="inferred from homology"/>
<dbReference type="AlphaFoldDB" id="A0A7X6HFQ6"/>
<reference evidence="6 7" key="1">
    <citation type="submission" date="2020-04" db="EMBL/GenBank/DDBJ databases">
        <title>Arthrobacter sp. nov.</title>
        <authorList>
            <person name="Liu S."/>
        </authorList>
    </citation>
    <scope>NUCLEOTIDE SEQUENCE [LARGE SCALE GENOMIC DNA]</scope>
    <source>
        <strain evidence="6 7">E918</strain>
    </source>
</reference>
<dbReference type="Proteomes" id="UP000544090">
    <property type="component" value="Unassembled WGS sequence"/>
</dbReference>
<sequence>MAGSAKFALSESGVRWDAEPSIVVDNVDVHYRTQHHGDVGDGTGGILAAARRRFGGSSSTVKHALHQISFVGYKGDSIGIVGRNGSGKSTLMRVLAGLTLPTGGSIYAQSEPVLLGVNAALIPSLSGAQNIRLGCLAMGMSEDEVESKYDSVVEMSGLEDEINHPMKTYSAGMGARLRFAIACAVDPEILLVDEALNTGDAQFKQRSKQRMDFIREQAGTVFIVSHSLGTIKENCNRCIWLDKGDFIMDGDPEVVTKEYHNFVWRMTQGNKDYGMQIRNEIMASRPQIRTDLLESGWRSAKAARKRAAGKP</sequence>
<dbReference type="InterPro" id="IPR003593">
    <property type="entry name" value="AAA+_ATPase"/>
</dbReference>
<dbReference type="Pfam" id="PF00005">
    <property type="entry name" value="ABC_tran"/>
    <property type="match status" value="1"/>
</dbReference>
<comment type="caution">
    <text evidence="6">The sequence shown here is derived from an EMBL/GenBank/DDBJ whole genome shotgun (WGS) entry which is preliminary data.</text>
</comment>
<comment type="similarity">
    <text evidence="1">Belongs to the ABC transporter superfamily.</text>
</comment>
<keyword evidence="7" id="KW-1185">Reference proteome</keyword>
<evidence type="ECO:0000313" key="6">
    <source>
        <dbReference type="EMBL" id="NKX55364.1"/>
    </source>
</evidence>